<gene>
    <name evidence="1" type="ORF">H5P27_05595</name>
</gene>
<dbReference type="RefSeq" id="WP_185659386.1">
    <property type="nucleotide sequence ID" value="NZ_CAWPOO010000006.1"/>
</dbReference>
<accession>A0A7X1E7S9</accession>
<dbReference type="Proteomes" id="UP000526501">
    <property type="component" value="Unassembled WGS sequence"/>
</dbReference>
<organism evidence="1 2">
    <name type="scientific">Pelagicoccus albus</name>
    <dbReference type="NCBI Taxonomy" id="415222"/>
    <lineage>
        <taxon>Bacteria</taxon>
        <taxon>Pseudomonadati</taxon>
        <taxon>Verrucomicrobiota</taxon>
        <taxon>Opitutia</taxon>
        <taxon>Puniceicoccales</taxon>
        <taxon>Pelagicoccaceae</taxon>
        <taxon>Pelagicoccus</taxon>
    </lineage>
</organism>
<sequence>MSLKKNRVTQFTREALNPERRTTRSLLQRSTRGNVHTYVQATTSYVNLISEYLYLSGYEEKQARLFELKQILCDCWRYLPYTRRVSDFERFLQVRLERSQKEERPCFTGVHSPLSKLNHEGRFLLVARFFNNWSHKSIRLALRFKKGEVSESLMLLRCLLTSVETDKLGYVELAQIARVNSVLEGNFPEKTCRKIEKEIGGQYHALQFKTDWLTYRCELADLRTEILLDSEELNQLAEETTELIRSLPMEKPKLYDYILNQFSFNRLPAL</sequence>
<keyword evidence="2" id="KW-1185">Reference proteome</keyword>
<dbReference type="AlphaFoldDB" id="A0A7X1E7S9"/>
<comment type="caution">
    <text evidence="1">The sequence shown here is derived from an EMBL/GenBank/DDBJ whole genome shotgun (WGS) entry which is preliminary data.</text>
</comment>
<name>A0A7X1E7S9_9BACT</name>
<evidence type="ECO:0000313" key="2">
    <source>
        <dbReference type="Proteomes" id="UP000526501"/>
    </source>
</evidence>
<reference evidence="1 2" key="1">
    <citation type="submission" date="2020-07" db="EMBL/GenBank/DDBJ databases">
        <authorList>
            <person name="Feng X."/>
        </authorList>
    </citation>
    <scope>NUCLEOTIDE SEQUENCE [LARGE SCALE GENOMIC DNA]</scope>
    <source>
        <strain evidence="1 2">JCM23202</strain>
    </source>
</reference>
<evidence type="ECO:0000313" key="1">
    <source>
        <dbReference type="EMBL" id="MBC2605511.1"/>
    </source>
</evidence>
<proteinExistence type="predicted"/>
<protein>
    <submittedName>
        <fullName evidence="1">Uncharacterized protein</fullName>
    </submittedName>
</protein>
<dbReference type="EMBL" id="JACHVC010000006">
    <property type="protein sequence ID" value="MBC2605511.1"/>
    <property type="molecule type" value="Genomic_DNA"/>
</dbReference>